<dbReference type="AlphaFoldDB" id="A0A7K1SJP7"/>
<dbReference type="RefSeq" id="WP_157588712.1">
    <property type="nucleotide sequence ID" value="NZ_WPIN01000013.1"/>
</dbReference>
<proteinExistence type="predicted"/>
<keyword evidence="2" id="KW-1185">Reference proteome</keyword>
<accession>A0A7K1SJP7</accession>
<name>A0A7K1SJP7_9BACT</name>
<gene>
    <name evidence="1" type="ORF">GO755_28485</name>
</gene>
<organism evidence="1 2">
    <name type="scientific">Spirosoma arboris</name>
    <dbReference type="NCBI Taxonomy" id="2682092"/>
    <lineage>
        <taxon>Bacteria</taxon>
        <taxon>Pseudomonadati</taxon>
        <taxon>Bacteroidota</taxon>
        <taxon>Cytophagia</taxon>
        <taxon>Cytophagales</taxon>
        <taxon>Cytophagaceae</taxon>
        <taxon>Spirosoma</taxon>
    </lineage>
</organism>
<reference evidence="1 2" key="1">
    <citation type="submission" date="2019-12" db="EMBL/GenBank/DDBJ databases">
        <title>Spirosoma sp. HMF4905 genome sequencing and assembly.</title>
        <authorList>
            <person name="Kang H."/>
            <person name="Cha I."/>
            <person name="Kim H."/>
            <person name="Joh K."/>
        </authorList>
    </citation>
    <scope>NUCLEOTIDE SEQUENCE [LARGE SCALE GENOMIC DNA]</scope>
    <source>
        <strain evidence="1 2">HMF4905</strain>
    </source>
</reference>
<sequence length="136" mass="16212">MTTSDETALPRLLRQMVEDIQDPQCSYWLKANYFDIQQPTERSVTRWWQAPLYIDYDALWNPNFEKDGFQIDVILKNQLPAERERIRIDYAQIWSLERIHQGEKPKSAQDWVLFHDSAKLKFPPVEGEVDIDTENQ</sequence>
<evidence type="ECO:0000313" key="1">
    <source>
        <dbReference type="EMBL" id="MVM34005.1"/>
    </source>
</evidence>
<protein>
    <submittedName>
        <fullName evidence="1">Uncharacterized protein</fullName>
    </submittedName>
</protein>
<dbReference type="EMBL" id="WPIN01000013">
    <property type="protein sequence ID" value="MVM34005.1"/>
    <property type="molecule type" value="Genomic_DNA"/>
</dbReference>
<dbReference type="Proteomes" id="UP000436006">
    <property type="component" value="Unassembled WGS sequence"/>
</dbReference>
<evidence type="ECO:0000313" key="2">
    <source>
        <dbReference type="Proteomes" id="UP000436006"/>
    </source>
</evidence>
<comment type="caution">
    <text evidence="1">The sequence shown here is derived from an EMBL/GenBank/DDBJ whole genome shotgun (WGS) entry which is preliminary data.</text>
</comment>